<evidence type="ECO:0000256" key="1">
    <source>
        <dbReference type="ARBA" id="ARBA00004383"/>
    </source>
</evidence>
<feature type="transmembrane region" description="Helical" evidence="10">
    <location>
        <begin position="6"/>
        <end position="23"/>
    </location>
</feature>
<dbReference type="Pfam" id="PF03544">
    <property type="entry name" value="TonB_C"/>
    <property type="match status" value="1"/>
</dbReference>
<keyword evidence="7" id="KW-0653">Protein transport</keyword>
<keyword evidence="6 10" id="KW-0812">Transmembrane</keyword>
<dbReference type="STRING" id="555500.I215_10450"/>
<dbReference type="SUPFAM" id="SSF74653">
    <property type="entry name" value="TolA/TonB C-terminal domain"/>
    <property type="match status" value="1"/>
</dbReference>
<keyword evidence="3" id="KW-0813">Transport</keyword>
<accession>K2Q1Z5</accession>
<dbReference type="GO" id="GO:0031992">
    <property type="term" value="F:energy transducer activity"/>
    <property type="evidence" value="ECO:0007669"/>
    <property type="project" value="TreeGrafter"/>
</dbReference>
<dbReference type="Pfam" id="PF05569">
    <property type="entry name" value="Peptidase_M56"/>
    <property type="match status" value="1"/>
</dbReference>
<dbReference type="Gene3D" id="3.30.1150.10">
    <property type="match status" value="1"/>
</dbReference>
<sequence length="457" mass="53177">MFSYIIQGIVFQLLFLVVYDAFLKKETFFNWNRAYLLITPLASLALPFVKLQSLRTTAPDDLVFLLSEVRVVANENVQSQVQSSMWDSFNLWHWVLIVGSCLSFIWFVYKCYQILRYWKKGKHQYFNGYLRVVIPNDEVVFTFFNTIYIGSNILKRKHDHILNHELVHVKQCHSLDLLLFELLRIVFWFNPLVYIYQSRITELHEFIADSKSVKTQKKQYCQLLLQDTFQTEQLSLVNQFFNHSLIKKRIVMLQKSTSKKIWQLKYLLLIPVITIILLYTSCEAEQQSKFDQNRSSSIEEKVSQLETVIADEEVSPELQRRLLNLAAKANNVNIAEDPNVDVPFTLVDKKPSFKTPCADGTTDFDCFKIKLDDHVRRTFEYPKEALDNKMQGRVYVNFRINTDGKISVLNSRAPGPALDAEARRIIRAIPELNPGLDADGNPVSVTFAYPIVFMLSK</sequence>
<dbReference type="OrthoDB" id="1522859at2"/>
<evidence type="ECO:0000256" key="10">
    <source>
        <dbReference type="SAM" id="Phobius"/>
    </source>
</evidence>
<feature type="transmembrane region" description="Helical" evidence="10">
    <location>
        <begin position="91"/>
        <end position="112"/>
    </location>
</feature>
<evidence type="ECO:0000313" key="12">
    <source>
        <dbReference type="EMBL" id="EKF54851.1"/>
    </source>
</evidence>
<proteinExistence type="inferred from homology"/>
<dbReference type="GO" id="GO:0098797">
    <property type="term" value="C:plasma membrane protein complex"/>
    <property type="evidence" value="ECO:0007669"/>
    <property type="project" value="TreeGrafter"/>
</dbReference>
<dbReference type="InterPro" id="IPR051045">
    <property type="entry name" value="TonB-dependent_transducer"/>
</dbReference>
<dbReference type="Proteomes" id="UP000007364">
    <property type="component" value="Unassembled WGS sequence"/>
</dbReference>
<keyword evidence="8 10" id="KW-1133">Transmembrane helix</keyword>
<dbReference type="AlphaFoldDB" id="K2Q1Z5"/>
<dbReference type="InterPro" id="IPR006260">
    <property type="entry name" value="TonB/TolA_C"/>
</dbReference>
<evidence type="ECO:0000256" key="6">
    <source>
        <dbReference type="ARBA" id="ARBA00022692"/>
    </source>
</evidence>
<dbReference type="PROSITE" id="PS52015">
    <property type="entry name" value="TONB_CTD"/>
    <property type="match status" value="1"/>
</dbReference>
<evidence type="ECO:0000256" key="9">
    <source>
        <dbReference type="ARBA" id="ARBA00023136"/>
    </source>
</evidence>
<evidence type="ECO:0000256" key="3">
    <source>
        <dbReference type="ARBA" id="ARBA00022448"/>
    </source>
</evidence>
<feature type="transmembrane region" description="Helical" evidence="10">
    <location>
        <begin position="262"/>
        <end position="280"/>
    </location>
</feature>
<dbReference type="PATRIC" id="fig|555500.3.peg.2157"/>
<keyword evidence="9 10" id="KW-0472">Membrane</keyword>
<dbReference type="PANTHER" id="PTHR33446:SF2">
    <property type="entry name" value="PROTEIN TONB"/>
    <property type="match status" value="1"/>
</dbReference>
<dbReference type="NCBIfam" id="TIGR01352">
    <property type="entry name" value="tonB_Cterm"/>
    <property type="match status" value="1"/>
</dbReference>
<dbReference type="GO" id="GO:0015031">
    <property type="term" value="P:protein transport"/>
    <property type="evidence" value="ECO:0007669"/>
    <property type="project" value="UniProtKB-KW"/>
</dbReference>
<evidence type="ECO:0000256" key="4">
    <source>
        <dbReference type="ARBA" id="ARBA00022475"/>
    </source>
</evidence>
<comment type="subcellular location">
    <subcellularLocation>
        <location evidence="1">Cell inner membrane</location>
        <topology evidence="1">Single-pass membrane protein</topology>
        <orientation evidence="1">Periplasmic side</orientation>
    </subcellularLocation>
</comment>
<feature type="transmembrane region" description="Helical" evidence="10">
    <location>
        <begin position="35"/>
        <end position="54"/>
    </location>
</feature>
<dbReference type="RefSeq" id="WP_008991932.1">
    <property type="nucleotide sequence ID" value="NZ_AMSG01000014.1"/>
</dbReference>
<feature type="domain" description="TonB C-terminal" evidence="11">
    <location>
        <begin position="366"/>
        <end position="457"/>
    </location>
</feature>
<organism evidence="12 13">
    <name type="scientific">Galbibacter marinus</name>
    <dbReference type="NCBI Taxonomy" id="555500"/>
    <lineage>
        <taxon>Bacteria</taxon>
        <taxon>Pseudomonadati</taxon>
        <taxon>Bacteroidota</taxon>
        <taxon>Flavobacteriia</taxon>
        <taxon>Flavobacteriales</taxon>
        <taxon>Flavobacteriaceae</taxon>
        <taxon>Galbibacter</taxon>
    </lineage>
</organism>
<evidence type="ECO:0000256" key="2">
    <source>
        <dbReference type="ARBA" id="ARBA00006555"/>
    </source>
</evidence>
<dbReference type="InterPro" id="IPR008756">
    <property type="entry name" value="Peptidase_M56"/>
</dbReference>
<keyword evidence="13" id="KW-1185">Reference proteome</keyword>
<evidence type="ECO:0000256" key="5">
    <source>
        <dbReference type="ARBA" id="ARBA00022519"/>
    </source>
</evidence>
<name>K2Q1Z5_9FLAO</name>
<evidence type="ECO:0000256" key="7">
    <source>
        <dbReference type="ARBA" id="ARBA00022927"/>
    </source>
</evidence>
<evidence type="ECO:0000256" key="8">
    <source>
        <dbReference type="ARBA" id="ARBA00022989"/>
    </source>
</evidence>
<evidence type="ECO:0000313" key="13">
    <source>
        <dbReference type="Proteomes" id="UP000007364"/>
    </source>
</evidence>
<comment type="caution">
    <text evidence="12">The sequence shown here is derived from an EMBL/GenBank/DDBJ whole genome shotgun (WGS) entry which is preliminary data.</text>
</comment>
<dbReference type="PANTHER" id="PTHR33446">
    <property type="entry name" value="PROTEIN TONB-RELATED"/>
    <property type="match status" value="1"/>
</dbReference>
<reference evidence="12 13" key="1">
    <citation type="journal article" date="2012" name="J. Bacteriol.">
        <title>Genome Sequence of Galbibacter marinum Type Strain ck-I2-15.</title>
        <authorList>
            <person name="Lai Q."/>
            <person name="Li C."/>
            <person name="Shao Z."/>
        </authorList>
    </citation>
    <scope>NUCLEOTIDE SEQUENCE [LARGE SCALE GENOMIC DNA]</scope>
    <source>
        <strain evidence="13">ck-I2-15</strain>
    </source>
</reference>
<comment type="similarity">
    <text evidence="2">Belongs to the TonB family.</text>
</comment>
<dbReference type="GO" id="GO:0055085">
    <property type="term" value="P:transmembrane transport"/>
    <property type="evidence" value="ECO:0007669"/>
    <property type="project" value="InterPro"/>
</dbReference>
<gene>
    <name evidence="12" type="ORF">I215_10450</name>
</gene>
<dbReference type="InterPro" id="IPR037682">
    <property type="entry name" value="TonB_C"/>
</dbReference>
<dbReference type="eggNOG" id="COG4219">
    <property type="taxonomic scope" value="Bacteria"/>
</dbReference>
<keyword evidence="4" id="KW-1003">Cell membrane</keyword>
<dbReference type="EMBL" id="AMSG01000014">
    <property type="protein sequence ID" value="EKF54851.1"/>
    <property type="molecule type" value="Genomic_DNA"/>
</dbReference>
<protein>
    <submittedName>
        <fullName evidence="12">TonB family protein</fullName>
    </submittedName>
</protein>
<keyword evidence="5" id="KW-0997">Cell inner membrane</keyword>
<evidence type="ECO:0000259" key="11">
    <source>
        <dbReference type="PROSITE" id="PS52015"/>
    </source>
</evidence>